<proteinExistence type="predicted"/>
<dbReference type="PROSITE" id="PS51379">
    <property type="entry name" value="4FE4S_FER_2"/>
    <property type="match status" value="3"/>
</dbReference>
<feature type="domain" description="4Fe-4S ferredoxin-type" evidence="5">
    <location>
        <begin position="99"/>
        <end position="132"/>
    </location>
</feature>
<dbReference type="Pfam" id="PF13247">
    <property type="entry name" value="Fer4_11"/>
    <property type="match status" value="1"/>
</dbReference>
<evidence type="ECO:0000256" key="3">
    <source>
        <dbReference type="ARBA" id="ARBA00023004"/>
    </source>
</evidence>
<keyword evidence="4" id="KW-0411">Iron-sulfur</keyword>
<protein>
    <submittedName>
        <fullName evidence="6">4Fe-4S binding protein</fullName>
    </submittedName>
</protein>
<feature type="domain" description="4Fe-4S ferredoxin-type" evidence="5">
    <location>
        <begin position="45"/>
        <end position="76"/>
    </location>
</feature>
<dbReference type="CDD" id="cd16370">
    <property type="entry name" value="DMSOR_beta_like"/>
    <property type="match status" value="1"/>
</dbReference>
<evidence type="ECO:0000256" key="2">
    <source>
        <dbReference type="ARBA" id="ARBA00022723"/>
    </source>
</evidence>
<dbReference type="RefSeq" id="WP_123927909.1">
    <property type="nucleotide sequence ID" value="NZ_RKRE01000001.1"/>
</dbReference>
<dbReference type="Gene3D" id="3.30.70.20">
    <property type="match status" value="2"/>
</dbReference>
<reference evidence="6 7" key="1">
    <citation type="submission" date="2018-11" db="EMBL/GenBank/DDBJ databases">
        <title>Genomic Encyclopedia of Type Strains, Phase IV (KMG-IV): sequencing the most valuable type-strain genomes for metagenomic binning, comparative biology and taxonomic classification.</title>
        <authorList>
            <person name="Goeker M."/>
        </authorList>
    </citation>
    <scope>NUCLEOTIDE SEQUENCE [LARGE SCALE GENOMIC DNA]</scope>
    <source>
        <strain evidence="6 7">DSM 102936</strain>
    </source>
</reference>
<evidence type="ECO:0000256" key="4">
    <source>
        <dbReference type="ARBA" id="ARBA00023014"/>
    </source>
</evidence>
<organism evidence="6 7">
    <name type="scientific">Thermodesulfitimonas autotrophica</name>
    <dbReference type="NCBI Taxonomy" id="1894989"/>
    <lineage>
        <taxon>Bacteria</taxon>
        <taxon>Bacillati</taxon>
        <taxon>Bacillota</taxon>
        <taxon>Clostridia</taxon>
        <taxon>Thermoanaerobacterales</taxon>
        <taxon>Thermoanaerobacteraceae</taxon>
        <taxon>Thermodesulfitimonas</taxon>
    </lineage>
</organism>
<keyword evidence="3" id="KW-0408">Iron</keyword>
<dbReference type="PANTHER" id="PTHR43687">
    <property type="entry name" value="ADENYLYLSULFATE REDUCTASE, BETA SUBUNIT"/>
    <property type="match status" value="1"/>
</dbReference>
<evidence type="ECO:0000313" key="6">
    <source>
        <dbReference type="EMBL" id="RPF49827.1"/>
    </source>
</evidence>
<keyword evidence="1" id="KW-0004">4Fe-4S</keyword>
<dbReference type="InterPro" id="IPR017896">
    <property type="entry name" value="4Fe4S_Fe-S-bd"/>
</dbReference>
<evidence type="ECO:0000313" key="7">
    <source>
        <dbReference type="Proteomes" id="UP000282654"/>
    </source>
</evidence>
<dbReference type="Proteomes" id="UP000282654">
    <property type="component" value="Unassembled WGS sequence"/>
</dbReference>
<dbReference type="AlphaFoldDB" id="A0A3N5AXZ0"/>
<comment type="caution">
    <text evidence="6">The sequence shown here is derived from an EMBL/GenBank/DDBJ whole genome shotgun (WGS) entry which is preliminary data.</text>
</comment>
<dbReference type="GO" id="GO:0051539">
    <property type="term" value="F:4 iron, 4 sulfur cluster binding"/>
    <property type="evidence" value="ECO:0007669"/>
    <property type="project" value="UniProtKB-KW"/>
</dbReference>
<feature type="domain" description="4Fe-4S ferredoxin-type" evidence="5">
    <location>
        <begin position="2"/>
        <end position="32"/>
    </location>
</feature>
<evidence type="ECO:0000259" key="5">
    <source>
        <dbReference type="PROSITE" id="PS51379"/>
    </source>
</evidence>
<accession>A0A3N5AXZ0</accession>
<dbReference type="Pfam" id="PF12800">
    <property type="entry name" value="Fer4_4"/>
    <property type="match status" value="1"/>
</dbReference>
<dbReference type="PROSITE" id="PS00198">
    <property type="entry name" value="4FE4S_FER_1"/>
    <property type="match status" value="1"/>
</dbReference>
<evidence type="ECO:0000256" key="1">
    <source>
        <dbReference type="ARBA" id="ARBA00022485"/>
    </source>
</evidence>
<dbReference type="GO" id="GO:0046872">
    <property type="term" value="F:metal ion binding"/>
    <property type="evidence" value="ECO:0007669"/>
    <property type="project" value="UniProtKB-KW"/>
</dbReference>
<keyword evidence="7" id="KW-1185">Reference proteome</keyword>
<dbReference type="EMBL" id="RKRE01000001">
    <property type="protein sequence ID" value="RPF49827.1"/>
    <property type="molecule type" value="Genomic_DNA"/>
</dbReference>
<dbReference type="PANTHER" id="PTHR43687:SF1">
    <property type="entry name" value="FERREDOXIN III"/>
    <property type="match status" value="1"/>
</dbReference>
<gene>
    <name evidence="6" type="ORF">EDD75_0652</name>
</gene>
<sequence length="135" mass="14687">MKTLRVKDVDRCIGCYSCMLACARHVFRSHSIVKTAILVRTRGGLQSKWGIEICRGCTEPACAQACPTGALTPRPGGGVIFKKAKCSRCAACVDACIARVIRLDDESYPIICIQCGSCARFCPQEVLAMEEQKNV</sequence>
<name>A0A3N5AXZ0_9THEO</name>
<keyword evidence="2" id="KW-0479">Metal-binding</keyword>
<dbReference type="InterPro" id="IPR050572">
    <property type="entry name" value="Fe-S_Ferredoxin"/>
</dbReference>
<dbReference type="OrthoDB" id="9810688at2"/>
<dbReference type="SUPFAM" id="SSF54862">
    <property type="entry name" value="4Fe-4S ferredoxins"/>
    <property type="match status" value="1"/>
</dbReference>
<dbReference type="InterPro" id="IPR017900">
    <property type="entry name" value="4Fe4S_Fe_S_CS"/>
</dbReference>